<feature type="non-terminal residue" evidence="2">
    <location>
        <position position="82"/>
    </location>
</feature>
<dbReference type="Gene3D" id="3.30.300.20">
    <property type="match status" value="1"/>
</dbReference>
<gene>
    <name evidence="2" type="ORF">A3A27_02560</name>
</gene>
<evidence type="ECO:0000256" key="1">
    <source>
        <dbReference type="ARBA" id="ARBA00022517"/>
    </source>
</evidence>
<protein>
    <recommendedName>
        <fullName evidence="4">Ribosome-binding factor A</fullName>
    </recommendedName>
</protein>
<proteinExistence type="predicted"/>
<dbReference type="AlphaFoldDB" id="A0A1G2RGE0"/>
<dbReference type="InterPro" id="IPR000238">
    <property type="entry name" value="RbfA"/>
</dbReference>
<dbReference type="Pfam" id="PF02033">
    <property type="entry name" value="RBFA"/>
    <property type="match status" value="1"/>
</dbReference>
<dbReference type="SUPFAM" id="SSF89919">
    <property type="entry name" value="Ribosome-binding factor A, RbfA"/>
    <property type="match status" value="1"/>
</dbReference>
<evidence type="ECO:0000313" key="3">
    <source>
        <dbReference type="Proteomes" id="UP000177287"/>
    </source>
</evidence>
<dbReference type="GO" id="GO:0006364">
    <property type="term" value="P:rRNA processing"/>
    <property type="evidence" value="ECO:0007669"/>
    <property type="project" value="InterPro"/>
</dbReference>
<name>A0A1G2RGE0_9BACT</name>
<organism evidence="2 3">
    <name type="scientific">Candidatus Wildermuthbacteria bacterium RIFCSPLOWO2_01_FULL_47_18</name>
    <dbReference type="NCBI Taxonomy" id="1802460"/>
    <lineage>
        <taxon>Bacteria</taxon>
        <taxon>Candidatus Wildermuthiibacteriota</taxon>
    </lineage>
</organism>
<comment type="caution">
    <text evidence="2">The sequence shown here is derived from an EMBL/GenBank/DDBJ whole genome shotgun (WGS) entry which is preliminary data.</text>
</comment>
<evidence type="ECO:0000313" key="2">
    <source>
        <dbReference type="EMBL" id="OHA71905.1"/>
    </source>
</evidence>
<accession>A0A1G2RGE0</accession>
<dbReference type="Proteomes" id="UP000177287">
    <property type="component" value="Unassembled WGS sequence"/>
</dbReference>
<evidence type="ECO:0008006" key="4">
    <source>
        <dbReference type="Google" id="ProtNLM"/>
    </source>
</evidence>
<dbReference type="InterPro" id="IPR015946">
    <property type="entry name" value="KH_dom-like_a/b"/>
</dbReference>
<sequence>MIKKRTLRINELLRKELAKILLEDLELPQGSLLTLVQADSSPGLQHAKIYITIMPKERTQEILDILSRDIFDIQQRLNKRLV</sequence>
<reference evidence="2 3" key="1">
    <citation type="journal article" date="2016" name="Nat. Commun.">
        <title>Thousands of microbial genomes shed light on interconnected biogeochemical processes in an aquifer system.</title>
        <authorList>
            <person name="Anantharaman K."/>
            <person name="Brown C.T."/>
            <person name="Hug L.A."/>
            <person name="Sharon I."/>
            <person name="Castelle C.J."/>
            <person name="Probst A.J."/>
            <person name="Thomas B.C."/>
            <person name="Singh A."/>
            <person name="Wilkins M.J."/>
            <person name="Karaoz U."/>
            <person name="Brodie E.L."/>
            <person name="Williams K.H."/>
            <person name="Hubbard S.S."/>
            <person name="Banfield J.F."/>
        </authorList>
    </citation>
    <scope>NUCLEOTIDE SEQUENCE [LARGE SCALE GENOMIC DNA]</scope>
</reference>
<keyword evidence="1" id="KW-0690">Ribosome biogenesis</keyword>
<dbReference type="EMBL" id="MHUF01000027">
    <property type="protein sequence ID" value="OHA71905.1"/>
    <property type="molecule type" value="Genomic_DNA"/>
</dbReference>
<dbReference type="InterPro" id="IPR023799">
    <property type="entry name" value="RbfA_dom_sf"/>
</dbReference>